<name>A0A0E9PPR2_ANGAN</name>
<protein>
    <submittedName>
        <fullName evidence="1">Uncharacterized protein</fullName>
    </submittedName>
</protein>
<reference evidence="1" key="1">
    <citation type="submission" date="2014-11" db="EMBL/GenBank/DDBJ databases">
        <authorList>
            <person name="Amaro Gonzalez C."/>
        </authorList>
    </citation>
    <scope>NUCLEOTIDE SEQUENCE</scope>
</reference>
<reference evidence="1" key="2">
    <citation type="journal article" date="2015" name="Fish Shellfish Immunol.">
        <title>Early steps in the European eel (Anguilla anguilla)-Vibrio vulnificus interaction in the gills: Role of the RtxA13 toxin.</title>
        <authorList>
            <person name="Callol A."/>
            <person name="Pajuelo D."/>
            <person name="Ebbesson L."/>
            <person name="Teles M."/>
            <person name="MacKenzie S."/>
            <person name="Amaro C."/>
        </authorList>
    </citation>
    <scope>NUCLEOTIDE SEQUENCE</scope>
</reference>
<sequence length="66" mass="7680">MDVLRCSVALSRRHPYFPIKSEISFSTLRFNHFSIDWNWWSDLPHRSCKGHALGKNGHLVAFPIKA</sequence>
<evidence type="ECO:0000313" key="1">
    <source>
        <dbReference type="EMBL" id="JAH05818.1"/>
    </source>
</evidence>
<organism evidence="1">
    <name type="scientific">Anguilla anguilla</name>
    <name type="common">European freshwater eel</name>
    <name type="synonym">Muraena anguilla</name>
    <dbReference type="NCBI Taxonomy" id="7936"/>
    <lineage>
        <taxon>Eukaryota</taxon>
        <taxon>Metazoa</taxon>
        <taxon>Chordata</taxon>
        <taxon>Craniata</taxon>
        <taxon>Vertebrata</taxon>
        <taxon>Euteleostomi</taxon>
        <taxon>Actinopterygii</taxon>
        <taxon>Neopterygii</taxon>
        <taxon>Teleostei</taxon>
        <taxon>Anguilliformes</taxon>
        <taxon>Anguillidae</taxon>
        <taxon>Anguilla</taxon>
    </lineage>
</organism>
<accession>A0A0E9PPR2</accession>
<dbReference type="AlphaFoldDB" id="A0A0E9PPR2"/>
<proteinExistence type="predicted"/>
<dbReference type="EMBL" id="GBXM01102759">
    <property type="protein sequence ID" value="JAH05818.1"/>
    <property type="molecule type" value="Transcribed_RNA"/>
</dbReference>